<evidence type="ECO:0000313" key="3">
    <source>
        <dbReference type="Proteomes" id="UP001623348"/>
    </source>
</evidence>
<evidence type="ECO:0000256" key="1">
    <source>
        <dbReference type="SAM" id="Coils"/>
    </source>
</evidence>
<dbReference type="Proteomes" id="UP001623348">
    <property type="component" value="Unassembled WGS sequence"/>
</dbReference>
<proteinExistence type="predicted"/>
<sequence length="1256" mass="141944">MDDDSGSTDGTGQITKRLNDTSFLKRGDVWEPEEQVDLEAFNTNVFSELLLRQSLSVTTKLGHFKEEVKTIHHKLTSEISSLKKLWIKTLSIPEEMEAYESATAEAYLKAKQQAEEEMQRRKQLAAEYEEIVNKQMHLLQHDLKCQEEHCVMFNSALREVVRLAEMLTNKVACKGNQTTLSQPDCTRSRLVCAVDSVSGKRHKPEVPIFPYIPYPVCPNTGLPVKTKLPVLCPEKMFGMGGLMLDPATEIEVPVLGVTIHPHTGQKLTVGGTYLNPLTGMLTPLEIGGPMTEPEGGKIVPILGVGLDSITGEVMPLGGLVGPSGNLMLLGDSFTEPLSGKIARVQGAHLWQDEVLPHSGSYQAVLEADWLVSQTNVVNALKQFKASILEDTCLAADRLAALKASVEDMKKSFTSMIKYPGTEMLIPAVFGMKIPDPGGSSLMVPILGIDCDWNTRQSSPLAGTMEDRNGKGLVPITIGVRAMSPITGETGPVIGAQTNPWTHSVIPTVQSLGALPRRATDPDLIKYKEKVKDIEEMCHFLKGSSLQEAERRTSKYFSSQLATELSLLFKADRDEKELEIQFLLEIRTALEKLMEFIGKMQLEQERIYMQQIEREKQRSHISRTETVNYVKLRKVMLALASESQERILKQQASVETAYTKLEYLRDLSNIQTQQAKVLFSGSQRCFENYETARFYGISVIAHSTHKVIQQDLIPLLKSTVQMLEENSKSSVSPETSGYSSRSTLKASAVHSEALRPEASQETASASIASPVLLTSHSERISHIQREIQTRFFFEKHACELAHLELTLLTEDINAIFSFYESSMEKEYHKGNWKLQPWAVEHSPDSLTQILHVSATKIVKLEALRQACLYRVLDLYSDLQILTCPEGVTRILNSFYYKNNGEEVAQEVAQTREKQQVARAVAFLQKHHREGDLLKGLKEESEAELRNLQAQFRLELQTQTEEKELSVDDDTRDISHLLKDNTDYIFLVLEFIQSFVDEANIVANELKKFREQKMRRLEEQLKLFLENKRTKKNISSNFDPLQNSMKECRETKAFLGKDFHPDLQKLRMRPEEEKKEREMQQNDSPLSSITKSFWVPGIHHKADDQLLLFLTKNTEVLKQAEHLMASRIILLNPQFTPPSLYETASTSWGIQDGLMTQEGELTVVDPATLSTREFVIYQYGISILQFLRFHIDALKACLSETFSLRLQLSAVLQGDKSYWVSQMLLKEEPFSKEEINLISQLFEVKVKSLTDMEAFEKL</sequence>
<feature type="coiled-coil region" evidence="1">
    <location>
        <begin position="929"/>
        <end position="956"/>
    </location>
</feature>
<name>A0ABC9XQH6_GRUJA</name>
<protein>
    <submittedName>
        <fullName evidence="2">Uncharacterized protein</fullName>
    </submittedName>
</protein>
<dbReference type="PANTHER" id="PTHR47236:SF5">
    <property type="entry name" value="GENE, 32742-RELATED"/>
    <property type="match status" value="1"/>
</dbReference>
<feature type="coiled-coil region" evidence="1">
    <location>
        <begin position="104"/>
        <end position="134"/>
    </location>
</feature>
<gene>
    <name evidence="2" type="ORF">GRJ2_002435000</name>
</gene>
<keyword evidence="3" id="KW-1185">Reference proteome</keyword>
<reference evidence="2 3" key="1">
    <citation type="submission" date="2024-06" db="EMBL/GenBank/DDBJ databases">
        <title>The draft genome of Grus japonensis, version 3.</title>
        <authorList>
            <person name="Nabeshima K."/>
            <person name="Suzuki S."/>
            <person name="Onuma M."/>
        </authorList>
    </citation>
    <scope>NUCLEOTIDE SEQUENCE [LARGE SCALE GENOMIC DNA]</scope>
    <source>
        <strain evidence="2 3">451A</strain>
    </source>
</reference>
<dbReference type="AlphaFoldDB" id="A0ABC9XQH6"/>
<keyword evidence="1" id="KW-0175">Coiled coil</keyword>
<organism evidence="2 3">
    <name type="scientific">Grus japonensis</name>
    <name type="common">Japanese crane</name>
    <name type="synonym">Red-crowned crane</name>
    <dbReference type="NCBI Taxonomy" id="30415"/>
    <lineage>
        <taxon>Eukaryota</taxon>
        <taxon>Metazoa</taxon>
        <taxon>Chordata</taxon>
        <taxon>Craniata</taxon>
        <taxon>Vertebrata</taxon>
        <taxon>Euteleostomi</taxon>
        <taxon>Archelosauria</taxon>
        <taxon>Archosauria</taxon>
        <taxon>Dinosauria</taxon>
        <taxon>Saurischia</taxon>
        <taxon>Theropoda</taxon>
        <taxon>Coelurosauria</taxon>
        <taxon>Aves</taxon>
        <taxon>Neognathae</taxon>
        <taxon>Neoaves</taxon>
        <taxon>Gruiformes</taxon>
        <taxon>Gruidae</taxon>
        <taxon>Grus</taxon>
    </lineage>
</organism>
<evidence type="ECO:0000313" key="2">
    <source>
        <dbReference type="EMBL" id="GAB0199696.1"/>
    </source>
</evidence>
<accession>A0ABC9XQH6</accession>
<feature type="coiled-coil region" evidence="1">
    <location>
        <begin position="1005"/>
        <end position="1032"/>
    </location>
</feature>
<dbReference type="PANTHER" id="PTHR47236">
    <property type="entry name" value="GENE, 32742-RELATED-RELATED"/>
    <property type="match status" value="1"/>
</dbReference>
<dbReference type="EMBL" id="BAAFJT010000024">
    <property type="protein sequence ID" value="GAB0199696.1"/>
    <property type="molecule type" value="Genomic_DNA"/>
</dbReference>
<comment type="caution">
    <text evidence="2">The sequence shown here is derived from an EMBL/GenBank/DDBJ whole genome shotgun (WGS) entry which is preliminary data.</text>
</comment>